<dbReference type="AlphaFoldDB" id="A0A1I3YZA6"/>
<evidence type="ECO:0000256" key="2">
    <source>
        <dbReference type="ARBA" id="ARBA00009399"/>
    </source>
</evidence>
<evidence type="ECO:0000256" key="5">
    <source>
        <dbReference type="ARBA" id="ARBA00023136"/>
    </source>
</evidence>
<keyword evidence="4 6" id="KW-1133">Transmembrane helix</keyword>
<protein>
    <submittedName>
        <fullName evidence="8">Flippase GtrA (Transmembrane translocase of bactoprenol-linked glucose)</fullName>
    </submittedName>
</protein>
<dbReference type="RefSeq" id="WP_149760283.1">
    <property type="nucleotide sequence ID" value="NZ_BSPE01000056.1"/>
</dbReference>
<dbReference type="PANTHER" id="PTHR38459">
    <property type="entry name" value="PROPHAGE BACTOPRENOL-LINKED GLUCOSE TRANSLOCASE HOMOLOG"/>
    <property type="match status" value="1"/>
</dbReference>
<evidence type="ECO:0000313" key="9">
    <source>
        <dbReference type="Proteomes" id="UP000323300"/>
    </source>
</evidence>
<evidence type="ECO:0000256" key="3">
    <source>
        <dbReference type="ARBA" id="ARBA00022692"/>
    </source>
</evidence>
<comment type="subcellular location">
    <subcellularLocation>
        <location evidence="1">Membrane</location>
        <topology evidence="1">Multi-pass membrane protein</topology>
    </subcellularLocation>
</comment>
<evidence type="ECO:0000313" key="8">
    <source>
        <dbReference type="EMBL" id="SFK37172.1"/>
    </source>
</evidence>
<accession>A0A1I3YZA6</accession>
<sequence length="134" mass="14261">MTDGPAGRSLVSKMVRFGAVGVANSLIDLCIFSVLLWFGTAPLFANLLGWFGAVCFSYFANSRWSFERAGNLRQGRSFLRFFTLGAIITLGVSSGAIVALGGLIGILPAKITGLVVAAVISFLAARWSIEDRVL</sequence>
<evidence type="ECO:0000256" key="1">
    <source>
        <dbReference type="ARBA" id="ARBA00004141"/>
    </source>
</evidence>
<feature type="transmembrane region" description="Helical" evidence="6">
    <location>
        <begin position="43"/>
        <end position="60"/>
    </location>
</feature>
<keyword evidence="5 6" id="KW-0472">Membrane</keyword>
<evidence type="ECO:0000256" key="4">
    <source>
        <dbReference type="ARBA" id="ARBA00022989"/>
    </source>
</evidence>
<reference evidence="8 9" key="1">
    <citation type="submission" date="2016-10" db="EMBL/GenBank/DDBJ databases">
        <authorList>
            <person name="Varghese N."/>
            <person name="Submissions S."/>
        </authorList>
    </citation>
    <scope>NUCLEOTIDE SEQUENCE [LARGE SCALE GENOMIC DNA]</scope>
    <source>
        <strain evidence="8 9">DSM 21822</strain>
    </source>
</reference>
<keyword evidence="3 6" id="KW-0812">Transmembrane</keyword>
<dbReference type="Proteomes" id="UP000323300">
    <property type="component" value="Unassembled WGS sequence"/>
</dbReference>
<organism evidence="8 9">
    <name type="scientific">Neomesorhizobium albiziae</name>
    <dbReference type="NCBI Taxonomy" id="335020"/>
    <lineage>
        <taxon>Bacteria</taxon>
        <taxon>Pseudomonadati</taxon>
        <taxon>Pseudomonadota</taxon>
        <taxon>Alphaproteobacteria</taxon>
        <taxon>Hyphomicrobiales</taxon>
        <taxon>Phyllobacteriaceae</taxon>
        <taxon>Neomesorhizobium</taxon>
    </lineage>
</organism>
<evidence type="ECO:0000256" key="6">
    <source>
        <dbReference type="SAM" id="Phobius"/>
    </source>
</evidence>
<feature type="transmembrane region" description="Helical" evidence="6">
    <location>
        <begin position="81"/>
        <end position="105"/>
    </location>
</feature>
<gene>
    <name evidence="8" type="ORF">SAMN04488498_105273</name>
</gene>
<dbReference type="PANTHER" id="PTHR38459:SF1">
    <property type="entry name" value="PROPHAGE BACTOPRENOL-LINKED GLUCOSE TRANSLOCASE HOMOLOG"/>
    <property type="match status" value="1"/>
</dbReference>
<feature type="domain" description="GtrA/DPMS transmembrane" evidence="7">
    <location>
        <begin position="16"/>
        <end position="127"/>
    </location>
</feature>
<proteinExistence type="inferred from homology"/>
<name>A0A1I3YZA6_9HYPH</name>
<evidence type="ECO:0000259" key="7">
    <source>
        <dbReference type="Pfam" id="PF04138"/>
    </source>
</evidence>
<comment type="similarity">
    <text evidence="2">Belongs to the GtrA family.</text>
</comment>
<dbReference type="OrthoDB" id="9812049at2"/>
<dbReference type="EMBL" id="FOSL01000005">
    <property type="protein sequence ID" value="SFK37172.1"/>
    <property type="molecule type" value="Genomic_DNA"/>
</dbReference>
<dbReference type="InterPro" id="IPR007267">
    <property type="entry name" value="GtrA_DPMS_TM"/>
</dbReference>
<dbReference type="InterPro" id="IPR051401">
    <property type="entry name" value="GtrA_CellWall_Glycosyl"/>
</dbReference>
<keyword evidence="9" id="KW-1185">Reference proteome</keyword>
<feature type="transmembrane region" description="Helical" evidence="6">
    <location>
        <begin position="111"/>
        <end position="129"/>
    </location>
</feature>
<feature type="transmembrane region" description="Helical" evidence="6">
    <location>
        <begin position="17"/>
        <end position="37"/>
    </location>
</feature>
<dbReference type="GO" id="GO:0005886">
    <property type="term" value="C:plasma membrane"/>
    <property type="evidence" value="ECO:0007669"/>
    <property type="project" value="TreeGrafter"/>
</dbReference>
<dbReference type="GO" id="GO:0000271">
    <property type="term" value="P:polysaccharide biosynthetic process"/>
    <property type="evidence" value="ECO:0007669"/>
    <property type="project" value="InterPro"/>
</dbReference>
<dbReference type="Pfam" id="PF04138">
    <property type="entry name" value="GtrA_DPMS_TM"/>
    <property type="match status" value="1"/>
</dbReference>